<evidence type="ECO:0000256" key="7">
    <source>
        <dbReference type="ARBA" id="ARBA00022807"/>
    </source>
</evidence>
<evidence type="ECO:0000256" key="10">
    <source>
        <dbReference type="ARBA" id="ARBA00029362"/>
    </source>
</evidence>
<evidence type="ECO:0000256" key="11">
    <source>
        <dbReference type="RuleBase" id="RU363115"/>
    </source>
</evidence>
<feature type="region of interest" description="Disordered" evidence="12">
    <location>
        <begin position="114"/>
        <end position="134"/>
    </location>
</feature>
<dbReference type="Proteomes" id="UP001381693">
    <property type="component" value="Unassembled WGS sequence"/>
</dbReference>
<dbReference type="InterPro" id="IPR038765">
    <property type="entry name" value="Papain-like_cys_pep_sf"/>
</dbReference>
<dbReference type="InterPro" id="IPR005078">
    <property type="entry name" value="Peptidase_C54"/>
</dbReference>
<dbReference type="GO" id="GO:0000423">
    <property type="term" value="P:mitophagy"/>
    <property type="evidence" value="ECO:0007669"/>
    <property type="project" value="TreeGrafter"/>
</dbReference>
<evidence type="ECO:0000313" key="15">
    <source>
        <dbReference type="Proteomes" id="UP001381693"/>
    </source>
</evidence>
<dbReference type="SUPFAM" id="SSF54001">
    <property type="entry name" value="Cysteine proteinases"/>
    <property type="match status" value="1"/>
</dbReference>
<evidence type="ECO:0000256" key="3">
    <source>
        <dbReference type="ARBA" id="ARBA00022448"/>
    </source>
</evidence>
<name>A0AAN8WWC0_HALRR</name>
<evidence type="ECO:0000313" key="14">
    <source>
        <dbReference type="EMBL" id="KAK7073531.1"/>
    </source>
</evidence>
<dbReference type="AlphaFoldDB" id="A0AAN8WWC0"/>
<dbReference type="PANTHER" id="PTHR22624:SF52">
    <property type="entry name" value="CYSTEINE PROTEASE"/>
    <property type="match status" value="1"/>
</dbReference>
<evidence type="ECO:0000256" key="6">
    <source>
        <dbReference type="ARBA" id="ARBA00022801"/>
    </source>
</evidence>
<evidence type="ECO:0000256" key="4">
    <source>
        <dbReference type="ARBA" id="ARBA00022490"/>
    </source>
</evidence>
<keyword evidence="7" id="KW-0788">Thiol protease</keyword>
<feature type="region of interest" description="Disordered" evidence="12">
    <location>
        <begin position="212"/>
        <end position="232"/>
    </location>
</feature>
<comment type="similarity">
    <text evidence="2 11">Belongs to the peptidase C54 family.</text>
</comment>
<dbReference type="GO" id="GO:0035973">
    <property type="term" value="P:aggrephagy"/>
    <property type="evidence" value="ECO:0007669"/>
    <property type="project" value="TreeGrafter"/>
</dbReference>
<dbReference type="EMBL" id="JAXCGZ010012543">
    <property type="protein sequence ID" value="KAK7073531.1"/>
    <property type="molecule type" value="Genomic_DNA"/>
</dbReference>
<protein>
    <recommendedName>
        <fullName evidence="11">Cysteine protease</fullName>
        <ecNumber evidence="11">3.4.22.-</ecNumber>
    </recommendedName>
</protein>
<dbReference type="GO" id="GO:0019786">
    <property type="term" value="F:protein-phosphatidylethanolamide deconjugating activity"/>
    <property type="evidence" value="ECO:0007669"/>
    <property type="project" value="InterPro"/>
</dbReference>
<comment type="function">
    <text evidence="11">Cysteine protease that plays a key role in autophagy by mediating both proteolytic activation and delipidation of ATG8 family proteins.</text>
</comment>
<dbReference type="GO" id="GO:0016485">
    <property type="term" value="P:protein processing"/>
    <property type="evidence" value="ECO:0007669"/>
    <property type="project" value="TreeGrafter"/>
</dbReference>
<feature type="compositionally biased region" description="Polar residues" evidence="12">
    <location>
        <begin position="12"/>
        <end position="22"/>
    </location>
</feature>
<comment type="caution">
    <text evidence="14">The sequence shown here is derived from an EMBL/GenBank/DDBJ whole genome shotgun (WGS) entry which is preliminary data.</text>
</comment>
<dbReference type="Pfam" id="PF03416">
    <property type="entry name" value="Peptidase_C54"/>
    <property type="match status" value="1"/>
</dbReference>
<dbReference type="GO" id="GO:0004197">
    <property type="term" value="F:cysteine-type endopeptidase activity"/>
    <property type="evidence" value="ECO:0007669"/>
    <property type="project" value="TreeGrafter"/>
</dbReference>
<keyword evidence="4 11" id="KW-0963">Cytoplasm</keyword>
<reference evidence="14 15" key="1">
    <citation type="submission" date="2023-11" db="EMBL/GenBank/DDBJ databases">
        <title>Halocaridina rubra genome assembly.</title>
        <authorList>
            <person name="Smith C."/>
        </authorList>
    </citation>
    <scope>NUCLEOTIDE SEQUENCE [LARGE SCALE GENOMIC DNA]</scope>
    <source>
        <strain evidence="14">EP-1</strain>
        <tissue evidence="14">Whole</tissue>
    </source>
</reference>
<accession>A0AAN8WWC0</accession>
<feature type="domain" description="Peptidase C54 catalytic" evidence="13">
    <location>
        <begin position="293"/>
        <end position="708"/>
    </location>
</feature>
<dbReference type="GO" id="GO:0005737">
    <property type="term" value="C:cytoplasm"/>
    <property type="evidence" value="ECO:0007669"/>
    <property type="project" value="UniProtKB-SubCell"/>
</dbReference>
<feature type="region of interest" description="Disordered" evidence="12">
    <location>
        <begin position="1"/>
        <end position="22"/>
    </location>
</feature>
<keyword evidence="9 11" id="KW-0072">Autophagy</keyword>
<keyword evidence="3" id="KW-0813">Transport</keyword>
<evidence type="ECO:0000256" key="9">
    <source>
        <dbReference type="ARBA" id="ARBA00023006"/>
    </source>
</evidence>
<keyword evidence="15" id="KW-1185">Reference proteome</keyword>
<organism evidence="14 15">
    <name type="scientific">Halocaridina rubra</name>
    <name type="common">Hawaiian red shrimp</name>
    <dbReference type="NCBI Taxonomy" id="373956"/>
    <lineage>
        <taxon>Eukaryota</taxon>
        <taxon>Metazoa</taxon>
        <taxon>Ecdysozoa</taxon>
        <taxon>Arthropoda</taxon>
        <taxon>Crustacea</taxon>
        <taxon>Multicrustacea</taxon>
        <taxon>Malacostraca</taxon>
        <taxon>Eumalacostraca</taxon>
        <taxon>Eucarida</taxon>
        <taxon>Decapoda</taxon>
        <taxon>Pleocyemata</taxon>
        <taxon>Caridea</taxon>
        <taxon>Atyoidea</taxon>
        <taxon>Atyidae</taxon>
        <taxon>Halocaridina</taxon>
    </lineage>
</organism>
<dbReference type="PANTHER" id="PTHR22624">
    <property type="entry name" value="CYSTEINE PROTEASE ATG4"/>
    <property type="match status" value="1"/>
</dbReference>
<evidence type="ECO:0000256" key="1">
    <source>
        <dbReference type="ARBA" id="ARBA00004496"/>
    </source>
</evidence>
<sequence length="770" mass="85666">MIPKKQFEDNGYESSGSETYNQSHTAAERGIIAVAQECTEASGWSHSSYTSKDVNATKCCQTEGVKLKESIKVDRGDFVRVKLSKIPSLDYKHQFFVRAAGGMSIPVPDIPQSPDMSVENSHQVTSPSVPQLEETSLTMNRYPDSTTSEISSKRTNSYLPLSVELVAGRSTTSIPADGSKNSSNTTKVRSVPPSKTLTMSASLLKSYLIPGSSTSSGSDKSQSKNMAATADAENSVKTKMMGIWNNVKYGWTVNLKTNFSRDSPVYLLASVYHKSFGENDDESSSGIEENGMEAFKRHFYSLIWCTYRRQFSTLQDSTLTTDCGWGCMLRSGQMMVAHALVLHFLSSKWRHIKSGNEGPEELIHRRIVQWLGDSPSPQCPLSLHNLVHFGNKLGKRAGDWYGPASVAYIFREAIEMGSKYIADLRRICVYVAQDCAVYIQDVLDLTTTVCVCNQGDLIKLSEESHVKEKSSSDYLEQLSSSSGMTPHFSESGSYIGNNTSSRSHERLYTSGIADVSYTEMLRNVPLRTVSGNQSVNVLEKNRTDNKHPQSYSGEMHGTANVQRLTSTTVCENEKNFSDTSRSKEVLEHCPKCDNWRSVILMVPVRLGGEALNPIYASAVCSLFTHELCIGIIGGRPKHSLYFVGFQEENLIHLDPHLCQDAVMITQMNFPLSSYHCSSPRKMALSRMDPSATLGFYCHTRTDFLRLMEELPNLLTPKEPGYEYPIFEFVDGRSEDADAVVRQLTNEDQMAASLPRDTPLLPQDSEEFVFI</sequence>
<comment type="catalytic activity">
    <reaction evidence="10">
        <text>[protein]-C-terminal L-amino acid-glycyl-phosphatidylethanolamide + H2O = [protein]-C-terminal L-amino acid-glycine + a 1,2-diacyl-sn-glycero-3-phosphoethanolamine</text>
        <dbReference type="Rhea" id="RHEA:67548"/>
        <dbReference type="Rhea" id="RHEA-COMP:17323"/>
        <dbReference type="Rhea" id="RHEA-COMP:17324"/>
        <dbReference type="ChEBI" id="CHEBI:15377"/>
        <dbReference type="ChEBI" id="CHEBI:64612"/>
        <dbReference type="ChEBI" id="CHEBI:172940"/>
        <dbReference type="ChEBI" id="CHEBI:172941"/>
    </reaction>
    <physiologicalReaction direction="left-to-right" evidence="10">
        <dbReference type="Rhea" id="RHEA:67549"/>
    </physiologicalReaction>
</comment>
<dbReference type="GO" id="GO:0034727">
    <property type="term" value="P:piecemeal microautophagy of the nucleus"/>
    <property type="evidence" value="ECO:0007669"/>
    <property type="project" value="TreeGrafter"/>
</dbReference>
<proteinExistence type="inferred from homology"/>
<evidence type="ECO:0000256" key="5">
    <source>
        <dbReference type="ARBA" id="ARBA00022670"/>
    </source>
</evidence>
<dbReference type="InterPro" id="IPR046792">
    <property type="entry name" value="Peptidase_C54_cat"/>
</dbReference>
<dbReference type="GO" id="GO:0015031">
    <property type="term" value="P:protein transport"/>
    <property type="evidence" value="ECO:0007669"/>
    <property type="project" value="UniProtKB-KW"/>
</dbReference>
<dbReference type="GO" id="GO:0000045">
    <property type="term" value="P:autophagosome assembly"/>
    <property type="evidence" value="ECO:0007669"/>
    <property type="project" value="TreeGrafter"/>
</dbReference>
<dbReference type="EC" id="3.4.22.-" evidence="11"/>
<gene>
    <name evidence="14" type="primary">ATG4D</name>
    <name evidence="14" type="ORF">SK128_027092</name>
</gene>
<feature type="region of interest" description="Disordered" evidence="12">
    <location>
        <begin position="172"/>
        <end position="194"/>
    </location>
</feature>
<evidence type="ECO:0000259" key="13">
    <source>
        <dbReference type="Pfam" id="PF03416"/>
    </source>
</evidence>
<keyword evidence="5 11" id="KW-0645">Protease</keyword>
<evidence type="ECO:0000256" key="8">
    <source>
        <dbReference type="ARBA" id="ARBA00022927"/>
    </source>
</evidence>
<evidence type="ECO:0000256" key="12">
    <source>
        <dbReference type="SAM" id="MobiDB-lite"/>
    </source>
</evidence>
<keyword evidence="6 11" id="KW-0378">Hydrolase</keyword>
<evidence type="ECO:0000256" key="2">
    <source>
        <dbReference type="ARBA" id="ARBA00010958"/>
    </source>
</evidence>
<keyword evidence="8 11" id="KW-0653">Protein transport</keyword>
<comment type="subcellular location">
    <subcellularLocation>
        <location evidence="1 11">Cytoplasm</location>
    </subcellularLocation>
</comment>